<proteinExistence type="inferred from homology"/>
<dbReference type="STRING" id="353152.Q5CR99"/>
<feature type="non-terminal residue" evidence="5">
    <location>
        <position position="1"/>
    </location>
</feature>
<feature type="compositionally biased region" description="Basic and acidic residues" evidence="4">
    <location>
        <begin position="280"/>
        <end position="292"/>
    </location>
</feature>
<evidence type="ECO:0000256" key="2">
    <source>
        <dbReference type="ARBA" id="ARBA00006076"/>
    </source>
</evidence>
<evidence type="ECO:0000313" key="6">
    <source>
        <dbReference type="Proteomes" id="UP000006726"/>
    </source>
</evidence>
<dbReference type="Pfam" id="PF03343">
    <property type="entry name" value="SART-1"/>
    <property type="match status" value="2"/>
</dbReference>
<comment type="subcellular location">
    <subcellularLocation>
        <location evidence="1">Nucleus</location>
    </subcellularLocation>
</comment>
<sequence>KFIFKKKINSYFIKPYYVIKQLEGIEEGGGSNMSESDRMPDQFKQGKIITFEDKHILEYKDDEDDCDQLNAKIHLNKINLGSENNRKNDDFRENKSQDKFKFKRTKIKVIKKNLRKETNFELANDEEKNSSSSVNNNDIDNNTELTNFNTNFLTNSNSIFDDTDIFYNRLKIQKKRKTLENTKNEFEFQYNNKLNSTNEENINNSESSIYLSLETEFCRKIDNSSTNDQINDSISNNAITKTEIESLYSNSLNKDNLNELQNTVLKQESSNDNNRQKTSKNTEETRVSDEKTQNNLNNNILYEEPLDFGISSTLELLKKRGNISSSNKKDPITSNNNEFGQKNENYSTDSALNSESDFQVSILHTDDNGNILNPKEAFKRLCWKFHGQKVNKNKIEKMLRNHLRNKT</sequence>
<keyword evidence="3" id="KW-0539">Nucleus</keyword>
<protein>
    <submittedName>
        <fullName evidence="5">Uncharacterized protein</fullName>
    </submittedName>
</protein>
<feature type="region of interest" description="Disordered" evidence="4">
    <location>
        <begin position="323"/>
        <end position="349"/>
    </location>
</feature>
<evidence type="ECO:0000256" key="4">
    <source>
        <dbReference type="SAM" id="MobiDB-lite"/>
    </source>
</evidence>
<dbReference type="EMBL" id="AAEE01000008">
    <property type="protein sequence ID" value="EAK87952.1"/>
    <property type="molecule type" value="Genomic_DNA"/>
</dbReference>
<dbReference type="InParanoid" id="Q5CR99"/>
<comment type="caution">
    <text evidence="5">The sequence shown here is derived from an EMBL/GenBank/DDBJ whole genome shotgun (WGS) entry which is preliminary data.</text>
</comment>
<reference evidence="5 6" key="1">
    <citation type="journal article" date="2004" name="Science">
        <title>Complete genome sequence of the apicomplexan, Cryptosporidium parvum.</title>
        <authorList>
            <person name="Abrahamsen M.S."/>
            <person name="Templeton T.J."/>
            <person name="Enomoto S."/>
            <person name="Abrahante J.E."/>
            <person name="Zhu G."/>
            <person name="Lancto C.A."/>
            <person name="Deng M."/>
            <person name="Liu C."/>
            <person name="Widmer G."/>
            <person name="Tzipori S."/>
            <person name="Buck G.A."/>
            <person name="Xu P."/>
            <person name="Bankier A.T."/>
            <person name="Dear P.H."/>
            <person name="Konfortov B.A."/>
            <person name="Spriggs H.F."/>
            <person name="Iyer L."/>
            <person name="Anantharaman V."/>
            <person name="Aravind L."/>
            <person name="Kapur V."/>
        </authorList>
    </citation>
    <scope>NUCLEOTIDE SEQUENCE [LARGE SCALE GENOMIC DNA]</scope>
    <source>
        <strain evidence="6">Iowa II</strain>
    </source>
</reference>
<dbReference type="OrthoDB" id="5583at2759"/>
<dbReference type="FunCoup" id="Q5CR99">
    <property type="interactions" value="235"/>
</dbReference>
<dbReference type="AlphaFoldDB" id="Q5CR99"/>
<feature type="region of interest" description="Disordered" evidence="4">
    <location>
        <begin position="265"/>
        <end position="298"/>
    </location>
</feature>
<comment type="similarity">
    <text evidence="2">Belongs to the SNU66/SART1 family.</text>
</comment>
<accession>Q5CR99</accession>
<dbReference type="OMA" id="LCWKFHG"/>
<gene>
    <name evidence="5" type="ORF">cgd4_1570</name>
</gene>
<dbReference type="PANTHER" id="PTHR14152">
    <property type="entry name" value="SQUAMOUS CELL CARCINOMA ANTIGEN RECOGNISED BY CYTOTOXIC T LYMPHOCYTES"/>
    <property type="match status" value="1"/>
</dbReference>
<dbReference type="InterPro" id="IPR005011">
    <property type="entry name" value="SNU66/SART1"/>
</dbReference>
<dbReference type="KEGG" id="cpv:cgd4_1570"/>
<evidence type="ECO:0000313" key="5">
    <source>
        <dbReference type="EMBL" id="EAK87952.1"/>
    </source>
</evidence>
<evidence type="ECO:0000256" key="1">
    <source>
        <dbReference type="ARBA" id="ARBA00004123"/>
    </source>
</evidence>
<dbReference type="RefSeq" id="XP_625753.1">
    <property type="nucleotide sequence ID" value="XM_625753.1"/>
</dbReference>
<dbReference type="GeneID" id="3372768"/>
<dbReference type="GO" id="GO:0046540">
    <property type="term" value="C:U4/U6 x U5 tri-snRNP complex"/>
    <property type="evidence" value="ECO:0007669"/>
    <property type="project" value="TreeGrafter"/>
</dbReference>
<dbReference type="Proteomes" id="UP000006726">
    <property type="component" value="Chromosome 4"/>
</dbReference>
<dbReference type="GO" id="GO:0045292">
    <property type="term" value="P:mRNA cis splicing, via spliceosome"/>
    <property type="evidence" value="ECO:0007669"/>
    <property type="project" value="TreeGrafter"/>
</dbReference>
<name>Q5CR99_CRYPI</name>
<keyword evidence="6" id="KW-1185">Reference proteome</keyword>
<dbReference type="PANTHER" id="PTHR14152:SF5">
    <property type="entry name" value="U4_U6.U5 TRI-SNRNP-ASSOCIATED PROTEIN 1"/>
    <property type="match status" value="1"/>
</dbReference>
<evidence type="ECO:0000256" key="3">
    <source>
        <dbReference type="ARBA" id="ARBA00023242"/>
    </source>
</evidence>
<dbReference type="GO" id="GO:0000481">
    <property type="term" value="P:maturation of 5S rRNA"/>
    <property type="evidence" value="ECO:0007669"/>
    <property type="project" value="TreeGrafter"/>
</dbReference>
<organism evidence="5 6">
    <name type="scientific">Cryptosporidium parvum (strain Iowa II)</name>
    <dbReference type="NCBI Taxonomy" id="353152"/>
    <lineage>
        <taxon>Eukaryota</taxon>
        <taxon>Sar</taxon>
        <taxon>Alveolata</taxon>
        <taxon>Apicomplexa</taxon>
        <taxon>Conoidasida</taxon>
        <taxon>Coccidia</taxon>
        <taxon>Eucoccidiorida</taxon>
        <taxon>Eimeriorina</taxon>
        <taxon>Cryptosporidiidae</taxon>
        <taxon>Cryptosporidium</taxon>
    </lineage>
</organism>